<dbReference type="RefSeq" id="XP_012648383.1">
    <property type="nucleotide sequence ID" value="XM_012792929.1"/>
</dbReference>
<dbReference type="EMBL" id="FO082872">
    <property type="protein sequence ID" value="CCF73774.1"/>
    <property type="molecule type" value="Genomic_DNA"/>
</dbReference>
<accession>I7JAG9</accession>
<dbReference type="KEGG" id="bmic:BMR1_02g03105"/>
<name>I7JAG9_BABMR</name>
<keyword evidence="1" id="KW-0812">Transmembrane</keyword>
<gene>
    <name evidence="2" type="ORF">BMR1_02g03105</name>
</gene>
<reference evidence="2 3" key="2">
    <citation type="journal article" date="2013" name="PLoS ONE">
        <title>Whole genome mapping and re-organization of the nuclear and mitochondrial genomes of Babesia microti isolates.</title>
        <authorList>
            <person name="Cornillot E."/>
            <person name="Dassouli A."/>
            <person name="Garg A."/>
            <person name="Pachikara N."/>
            <person name="Randazzo S."/>
            <person name="Depoix D."/>
            <person name="Carcy B."/>
            <person name="Delbecq S."/>
            <person name="Frutos R."/>
            <person name="Silva J.C."/>
            <person name="Sutton R."/>
            <person name="Krause P.J."/>
            <person name="Mamoun C.B."/>
        </authorList>
    </citation>
    <scope>NUCLEOTIDE SEQUENCE [LARGE SCALE GENOMIC DNA]</scope>
    <source>
        <strain evidence="2 3">RI</strain>
    </source>
</reference>
<evidence type="ECO:0000256" key="1">
    <source>
        <dbReference type="SAM" id="Phobius"/>
    </source>
</evidence>
<organism evidence="2 3">
    <name type="scientific">Babesia microti (strain RI)</name>
    <dbReference type="NCBI Taxonomy" id="1133968"/>
    <lineage>
        <taxon>Eukaryota</taxon>
        <taxon>Sar</taxon>
        <taxon>Alveolata</taxon>
        <taxon>Apicomplexa</taxon>
        <taxon>Aconoidasida</taxon>
        <taxon>Piroplasmida</taxon>
        <taxon>Babesiidae</taxon>
        <taxon>Babesia</taxon>
    </lineage>
</organism>
<evidence type="ECO:0000313" key="2">
    <source>
        <dbReference type="EMBL" id="CCF73774.1"/>
    </source>
</evidence>
<evidence type="ECO:0000313" key="3">
    <source>
        <dbReference type="Proteomes" id="UP000002899"/>
    </source>
</evidence>
<reference evidence="2 3" key="1">
    <citation type="journal article" date="2012" name="Nucleic Acids Res.">
        <title>Sequencing of the smallest Apicomplexan genome from the human pathogen Babesia microti.</title>
        <authorList>
            <person name="Cornillot E."/>
            <person name="Hadj-Kaddour K."/>
            <person name="Dassouli A."/>
            <person name="Noel B."/>
            <person name="Ranwez V."/>
            <person name="Vacherie B."/>
            <person name="Augagneur Y."/>
            <person name="Bres V."/>
            <person name="Duclos A."/>
            <person name="Randazzo S."/>
            <person name="Carcy B."/>
            <person name="Debierre-Grockiego F."/>
            <person name="Delbecq S."/>
            <person name="Moubri-Menage K."/>
            <person name="Shams-Eldin H."/>
            <person name="Usmani-Brown S."/>
            <person name="Bringaud F."/>
            <person name="Wincker P."/>
            <person name="Vivares C.P."/>
            <person name="Schwarz R.T."/>
            <person name="Schetters T.P."/>
            <person name="Krause P.J."/>
            <person name="Gorenflot A."/>
            <person name="Berry V."/>
            <person name="Barbe V."/>
            <person name="Ben Mamoun C."/>
        </authorList>
    </citation>
    <scope>NUCLEOTIDE SEQUENCE [LARGE SCALE GENOMIC DNA]</scope>
    <source>
        <strain evidence="2 3">RI</strain>
    </source>
</reference>
<feature type="transmembrane region" description="Helical" evidence="1">
    <location>
        <begin position="122"/>
        <end position="141"/>
    </location>
</feature>
<keyword evidence="1" id="KW-1133">Transmembrane helix</keyword>
<keyword evidence="1" id="KW-0472">Membrane</keyword>
<dbReference type="OrthoDB" id="444121at2759"/>
<dbReference type="GeneID" id="24424403"/>
<dbReference type="AlphaFoldDB" id="I7JAG9"/>
<keyword evidence="3" id="KW-1185">Reference proteome</keyword>
<dbReference type="Proteomes" id="UP000002899">
    <property type="component" value="Chromosome II"/>
</dbReference>
<protein>
    <submittedName>
        <fullName evidence="2">Uncharacterized protein</fullName>
    </submittedName>
</protein>
<dbReference type="OMA" id="ERCKECR"/>
<reference evidence="2 3" key="3">
    <citation type="journal article" date="2016" name="Sci. Rep.">
        <title>Genome-wide diversity and gene expression profiling of Babesia microti isolates identify polymorphic genes that mediate host-pathogen interactions.</title>
        <authorList>
            <person name="Silva J.C."/>
            <person name="Cornillot E."/>
            <person name="McCracken C."/>
            <person name="Usmani-Brown S."/>
            <person name="Dwivedi A."/>
            <person name="Ifeonu O.O."/>
            <person name="Crabtree J."/>
            <person name="Gotia H.T."/>
            <person name="Virji A.Z."/>
            <person name="Reynes C."/>
            <person name="Colinge J."/>
            <person name="Kumar V."/>
            <person name="Lawres L."/>
            <person name="Pazzi J.E."/>
            <person name="Pablo J.V."/>
            <person name="Hung C."/>
            <person name="Brancato J."/>
            <person name="Kumari P."/>
            <person name="Orvis J."/>
            <person name="Tretina K."/>
            <person name="Chibucos M."/>
            <person name="Ott S."/>
            <person name="Sadzewicz L."/>
            <person name="Sengamalay N."/>
            <person name="Shetty A.C."/>
            <person name="Su Q."/>
            <person name="Tallon L."/>
            <person name="Fraser C.M."/>
            <person name="Frutos R."/>
            <person name="Molina D.M."/>
            <person name="Krause P.J."/>
            <person name="Ben Mamoun C."/>
        </authorList>
    </citation>
    <scope>NUCLEOTIDE SEQUENCE [LARGE SCALE GENOMIC DNA]</scope>
    <source>
        <strain evidence="2 3">RI</strain>
    </source>
</reference>
<sequence>MFKTRLLKAAHLKKFNSDTIATSVSRHVSGHIISENEMTKRLKNLSEKFGNKSSPDSVFNNPNIVRILEQKGSETFSEKLYRYCDIFGWLSSFSSRKIYALKSATPNRVYLTRRTEAERKHMMMLAASSGLMTTLLMLVFIDHCKSFWDRMPMPEAPTYEFTNGRRNDFTWHGSMPFQYPKGRCKHCRFLELECKKDCYDRLKRDGHTFIFGDPFSKPRRVLLPSPYPPISETI</sequence>
<proteinExistence type="predicted"/>
<dbReference type="VEuPathDB" id="PiroplasmaDB:BMR1_02g03105"/>